<protein>
    <submittedName>
        <fullName evidence="1">Uncharacterized protein</fullName>
    </submittedName>
</protein>
<sequence length="107" mass="12851">MIRVRFPVRALRVQLERFHDGLISHVYGFESRTRYFFLPEGESLRLNAPKCNDLKIRKRRTIKMMYAMVCKQLRKEDDRFWSCREPYFVMPASAKQIIPVAEGIRIK</sequence>
<name>W0FI82_9BACT</name>
<reference evidence="1" key="1">
    <citation type="journal article" date="2013" name="PLoS ONE">
        <title>Metagenomic insights into the carbohydrate-active enzymes carried by the microorganisms adhering to solid digesta in the rumen of cows.</title>
        <authorList>
            <person name="Wang L."/>
            <person name="Hatem A."/>
            <person name="Catalyurek U.V."/>
            <person name="Morrison M."/>
            <person name="Yu Z."/>
        </authorList>
    </citation>
    <scope>NUCLEOTIDE SEQUENCE</scope>
</reference>
<dbReference type="EMBL" id="KC246795">
    <property type="protein sequence ID" value="AHF24491.1"/>
    <property type="molecule type" value="Genomic_DNA"/>
</dbReference>
<accession>W0FI82</accession>
<dbReference type="AlphaFoldDB" id="W0FI82"/>
<organism evidence="1">
    <name type="scientific">uncultured bacterium Contig26</name>
    <dbReference type="NCBI Taxonomy" id="1393545"/>
    <lineage>
        <taxon>Bacteria</taxon>
        <taxon>environmental samples</taxon>
    </lineage>
</organism>
<evidence type="ECO:0000313" key="1">
    <source>
        <dbReference type="EMBL" id="AHF24491.1"/>
    </source>
</evidence>
<proteinExistence type="predicted"/>